<gene>
    <name evidence="1" type="ORF">GMPD_22520</name>
    <name evidence="2" type="ORF">M1B72_12905</name>
</gene>
<protein>
    <submittedName>
        <fullName evidence="2">SprB repeat-containing protein</fullName>
    </submittedName>
</protein>
<keyword evidence="4" id="KW-1185">Reference proteome</keyword>
<proteinExistence type="predicted"/>
<evidence type="ECO:0000313" key="4">
    <source>
        <dbReference type="Proteomes" id="UP000831485"/>
    </source>
</evidence>
<accession>A0A6V8MXT1</accession>
<sequence length="1465" mass="160684">MKPSQDNFPVFVTNQVLSSTHLNQVFDYLDEQERLTRADLIGIGIVCGLDISLSQDPDGGLAVLLTKGCGVTSQGYLIVEPQDVALTSYRQYLPPSDLPYPPFMKDDNPYPLWELFPAGEPDTAPITTPQGFLADKAVLLFLELKKEGLRNCSMNNCDDKGSEVTITVRRLLIGIGDLKEIIARANAIEDSLSVTELAEALLERLNLPELHLPRVDVPNTAPATSQDVYHAFHAAFTSEKLVQQAQTALNAAYDAFKPLVQQKYPDNPFAGFTGRFGFLDNVPANTVQVKFLQYYYDLFDDIARALRDLSRKGAELFAVCCPPEMLFPRHLMLGALFPNQVTNPELYRTPFWPSPALLGGEGRLLELEQLFARLVEMAARFSDAPPLPLSGFSRLPGDSSIRITPSRLGDGPLAGKAIPYYYLFTGDPPLYRLWDPDKTRRNRANQNLGYRSDSYQPPAPPFVTQALRYDLEPYNFLRVEGHLGKNYQGVMSTLLTLKSRYRLPIEVIALRTGAFDENVTVDPTKDDCRFQDLEALYETVKAESTCFICLEIQYFYGLPFELRSKITTPVKAQLPLLAQCAPDFLVQPQTLGRLFEDFLANQPGGAVPEIDPNIIINFLNSQNVGQSNLIIFYVIIYLVKLYGEFTPTLAQLNYASFEKRYQDLVRVTEAVEKEREDAAGTIDGTVNLLRWEELDDRLEAILYQCRLDVIKALEGEYQDRLREVKQKLYLSTFLRDHPGIQHKAGVPLGGTFIVVYHEAPPRIFSPGRGIDLGGLRNRFNVDSRIGTGRVTTMTSPSGATSLCAEVEPAAMMDAFDRIGSRPELAADPDIRLVLGAFTGRVPDLGAVRPPRPVAGDIIEQAVGELADGTVIADFYLPYLCCSDCAPVQFVLPTPPLGFTLKIGCTNANNQAEVTVTPEGGVAPYSVKVDQQDFQPLDGVLALAAGSHTLSLRDQEATVSAPQTIEIPQRLVLGEPRFDCIGDTGEYVALFSISGGTPPYTANRGTVNGTDYASGNLPADTDIEIDITDARNCSASVTLRHFCVQPLAFTAKPGCTGADGQAFVEITATGGSAPYQVQVDTAAPSPLSGPVKLGVGGHNVSVHDAAGAATASQTVVIAPQLVLRETDFTCEGNANFRSFIRIEGGTPPFMANNQPVTGNFFSTDPIPSGNSFSVTVTDHNNCSASIQVQHSCEQACDLPCGGESRRCAYRLWVQPPFGDARYESYRQEPAVRLRFNGRDINLRTDGLPVADAGQLNGNFNDAIGRYVKGLNEVVNQALVEQAGALQGRLILGYQPSDAYPFAVLFIEYFVCDSFNLEFRYSYARPNPAFSMLIRYSNEPGPTGAPFDGAVFLNQRLNKETRVPSFDCSERNQCTRVDYHKLCDGPQPELGMEVARAGDNGLTLQGKVGNLEPTDVVAWVWELPLANSSEPFYQGEKVEVQVQRAAGPVLLAGITRKGCFGSAKKDL</sequence>
<evidence type="ECO:0000313" key="1">
    <source>
        <dbReference type="EMBL" id="GFO64333.1"/>
    </source>
</evidence>
<organism evidence="1 3">
    <name type="scientific">Geomonas paludis</name>
    <dbReference type="NCBI Taxonomy" id="2740185"/>
    <lineage>
        <taxon>Bacteria</taxon>
        <taxon>Pseudomonadati</taxon>
        <taxon>Thermodesulfobacteriota</taxon>
        <taxon>Desulfuromonadia</taxon>
        <taxon>Geobacterales</taxon>
        <taxon>Geobacteraceae</taxon>
        <taxon>Geomonas</taxon>
    </lineage>
</organism>
<reference evidence="3" key="1">
    <citation type="submission" date="2020-06" db="EMBL/GenBank/DDBJ databases">
        <title>Draft genomic sequecing of Geomonas sp. Red736.</title>
        <authorList>
            <person name="Itoh H."/>
            <person name="Xu Z.X."/>
            <person name="Ushijima N."/>
            <person name="Masuda Y."/>
            <person name="Shiratori Y."/>
            <person name="Senoo K."/>
        </authorList>
    </citation>
    <scope>NUCLEOTIDE SEQUENCE [LARGE SCALE GENOMIC DNA]</scope>
    <source>
        <strain evidence="3">Red736</strain>
    </source>
</reference>
<dbReference type="Proteomes" id="UP000568888">
    <property type="component" value="Unassembled WGS sequence"/>
</dbReference>
<dbReference type="EMBL" id="BLXY01000003">
    <property type="protein sequence ID" value="GFO64333.1"/>
    <property type="molecule type" value="Genomic_DNA"/>
</dbReference>
<dbReference type="RefSeq" id="WP_183347289.1">
    <property type="nucleotide sequence ID" value="NZ_BLXY01000003.1"/>
</dbReference>
<evidence type="ECO:0000313" key="2">
    <source>
        <dbReference type="EMBL" id="UPU34350.1"/>
    </source>
</evidence>
<reference evidence="2" key="3">
    <citation type="submission" date="2022-04" db="EMBL/GenBank/DDBJ databases">
        <authorList>
            <person name="Liu G."/>
        </authorList>
    </citation>
    <scope>NUCLEOTIDE SEQUENCE</scope>
    <source>
        <strain evidence="2">RG22</strain>
    </source>
</reference>
<evidence type="ECO:0000313" key="3">
    <source>
        <dbReference type="Proteomes" id="UP000568888"/>
    </source>
</evidence>
<dbReference type="EMBL" id="CP096574">
    <property type="protein sequence ID" value="UPU34350.1"/>
    <property type="molecule type" value="Genomic_DNA"/>
</dbReference>
<name>A0A6V8MXT1_9BACT</name>
<reference evidence="1" key="2">
    <citation type="journal article" date="2021" name="Int. J. Syst. Evol. Microbiol.">
        <title>Geomonas silvestris sp. nov., Geomonas paludis sp. nov. and Geomonas limicola sp. nov., isolated from terrestrial environments, and emended description of the genus Geomonas.</title>
        <authorList>
            <person name="Itoh H."/>
            <person name="Xu Z."/>
            <person name="Masuda Y."/>
            <person name="Ushijima N."/>
            <person name="Hayakawa C."/>
            <person name="Shiratori Y."/>
            <person name="Senoo K."/>
        </authorList>
    </citation>
    <scope>NUCLEOTIDE SEQUENCE</scope>
    <source>
        <strain evidence="1">Red736</strain>
    </source>
</reference>
<dbReference type="Proteomes" id="UP000831485">
    <property type="component" value="Chromosome"/>
</dbReference>